<accession>A0ABQ5XFH9</accession>
<dbReference type="InterPro" id="IPR017853">
    <property type="entry name" value="GH"/>
</dbReference>
<evidence type="ECO:0000259" key="5">
    <source>
        <dbReference type="Pfam" id="PF01229"/>
    </source>
</evidence>
<evidence type="ECO:0000256" key="2">
    <source>
        <dbReference type="ARBA" id="ARBA00022801"/>
    </source>
</evidence>
<dbReference type="RefSeq" id="WP_284333829.1">
    <property type="nucleotide sequence ID" value="NZ_BSOA01000049.1"/>
</dbReference>
<dbReference type="Gene3D" id="3.20.20.80">
    <property type="entry name" value="Glycosidases"/>
    <property type="match status" value="1"/>
</dbReference>
<dbReference type="EMBL" id="BSOA01000049">
    <property type="protein sequence ID" value="GLQ90408.1"/>
    <property type="molecule type" value="Genomic_DNA"/>
</dbReference>
<comment type="caution">
    <text evidence="6">The sequence shown here is derived from an EMBL/GenBank/DDBJ whole genome shotgun (WGS) entry which is preliminary data.</text>
</comment>
<evidence type="ECO:0000256" key="1">
    <source>
        <dbReference type="ARBA" id="ARBA00008875"/>
    </source>
</evidence>
<organism evidence="6 7">
    <name type="scientific">Dyella flagellata</name>
    <dbReference type="NCBI Taxonomy" id="1867833"/>
    <lineage>
        <taxon>Bacteria</taxon>
        <taxon>Pseudomonadati</taxon>
        <taxon>Pseudomonadota</taxon>
        <taxon>Gammaproteobacteria</taxon>
        <taxon>Lysobacterales</taxon>
        <taxon>Rhodanobacteraceae</taxon>
        <taxon>Dyella</taxon>
    </lineage>
</organism>
<evidence type="ECO:0000256" key="3">
    <source>
        <dbReference type="ARBA" id="ARBA00023295"/>
    </source>
</evidence>
<comment type="similarity">
    <text evidence="1">Belongs to the glycosyl hydrolase 39 family.</text>
</comment>
<evidence type="ECO:0000313" key="7">
    <source>
        <dbReference type="Proteomes" id="UP001156627"/>
    </source>
</evidence>
<evidence type="ECO:0000256" key="4">
    <source>
        <dbReference type="SAM" id="SignalP"/>
    </source>
</evidence>
<feature type="signal peptide" evidence="4">
    <location>
        <begin position="1"/>
        <end position="25"/>
    </location>
</feature>
<keyword evidence="4" id="KW-0732">Signal</keyword>
<feature type="domain" description="Glycosyl hydrolases family 39 N-terminal catalytic" evidence="5">
    <location>
        <begin position="154"/>
        <end position="274"/>
    </location>
</feature>
<name>A0ABQ5XFH9_9GAMM</name>
<keyword evidence="2" id="KW-0378">Hydrolase</keyword>
<keyword evidence="7" id="KW-1185">Reference proteome</keyword>
<dbReference type="SUPFAM" id="SSF51445">
    <property type="entry name" value="(Trans)glycosidases"/>
    <property type="match status" value="1"/>
</dbReference>
<feature type="chain" id="PRO_5046537408" description="Glycosyl hydrolases family 39 N-terminal catalytic domain-containing protein" evidence="4">
    <location>
        <begin position="26"/>
        <end position="448"/>
    </location>
</feature>
<reference evidence="7" key="1">
    <citation type="journal article" date="2019" name="Int. J. Syst. Evol. Microbiol.">
        <title>The Global Catalogue of Microorganisms (GCM) 10K type strain sequencing project: providing services to taxonomists for standard genome sequencing and annotation.</title>
        <authorList>
            <consortium name="The Broad Institute Genomics Platform"/>
            <consortium name="The Broad Institute Genome Sequencing Center for Infectious Disease"/>
            <person name="Wu L."/>
            <person name="Ma J."/>
        </authorList>
    </citation>
    <scope>NUCLEOTIDE SEQUENCE [LARGE SCALE GENOMIC DNA]</scope>
    <source>
        <strain evidence="7">NBRC 111981</strain>
    </source>
</reference>
<sequence>MLTSPMIRAMALLSLFAATATPALAQTANTYVDFGTPLPQALAPDPFSSSISTYGQNGGSIIASATQRSNLAGLGLGLYRVPLQWNGGNIISGAAYGPTNISGDQWVSGIKNLGAQPMIVVAGSSNNNFSPDDAAALVQHFNPGNPVAYWVIGNEPDNDHMSMAAYCTLFNATVDKMKAVDPTIKVAGPAWSHYNQSDLQAFLDCAGSKVDVIDYHHYAMGSSYLDNATALAQTSDWENEITQLRQMINATVPQRAAAIEIQVGEYNWSWRTGDGYPGRNGDDRFYQGVVTVWSASVAGHIMRAGGRGHQYSDQNGALGLTFEKQSDATYYGQQIDAPMPIYQGLRMFSGGHLFRPFGSIAVSASTALANVEVFASTNGQNIVMINKDPATTQTAIVQASGTTASTVDVWQTDNNAPFQAPQLVASLALSNGLSYALPPYSVTTFVFR</sequence>
<proteinExistence type="inferred from homology"/>
<evidence type="ECO:0000313" key="6">
    <source>
        <dbReference type="EMBL" id="GLQ90408.1"/>
    </source>
</evidence>
<dbReference type="InterPro" id="IPR049166">
    <property type="entry name" value="GH39_cat"/>
</dbReference>
<dbReference type="Pfam" id="PF01229">
    <property type="entry name" value="Glyco_hydro_39"/>
    <property type="match status" value="1"/>
</dbReference>
<dbReference type="InterPro" id="IPR013780">
    <property type="entry name" value="Glyco_hydro_b"/>
</dbReference>
<dbReference type="Gene3D" id="2.60.40.1180">
    <property type="entry name" value="Golgi alpha-mannosidase II"/>
    <property type="match status" value="1"/>
</dbReference>
<protein>
    <recommendedName>
        <fullName evidence="5">Glycosyl hydrolases family 39 N-terminal catalytic domain-containing protein</fullName>
    </recommendedName>
</protein>
<gene>
    <name evidence="6" type="ORF">GCM10007898_39840</name>
</gene>
<keyword evidence="3" id="KW-0326">Glycosidase</keyword>
<dbReference type="Proteomes" id="UP001156627">
    <property type="component" value="Unassembled WGS sequence"/>
</dbReference>